<feature type="binding site" evidence="8">
    <location>
        <position position="4"/>
    </location>
    <ligand>
        <name>Mg(2+)</name>
        <dbReference type="ChEBI" id="CHEBI:18420"/>
    </ligand>
</feature>
<keyword evidence="5 8" id="KW-0378">Hydrolase</keyword>
<keyword evidence="4 8" id="KW-0479">Metal-binding</keyword>
<keyword evidence="8" id="KW-0800">Toxin</keyword>
<dbReference type="PANTHER" id="PTHR33653:SF1">
    <property type="entry name" value="RIBONUCLEASE VAPC2"/>
    <property type="match status" value="1"/>
</dbReference>
<evidence type="ECO:0000256" key="5">
    <source>
        <dbReference type="ARBA" id="ARBA00022801"/>
    </source>
</evidence>
<dbReference type="STRING" id="665467.SAMN02982931_02334"/>
<dbReference type="InterPro" id="IPR002716">
    <property type="entry name" value="PIN_dom"/>
</dbReference>
<dbReference type="OrthoDB" id="32625at2"/>
<evidence type="ECO:0000313" key="10">
    <source>
        <dbReference type="EMBL" id="SDB30740.1"/>
    </source>
</evidence>
<dbReference type="Proteomes" id="UP000199071">
    <property type="component" value="Unassembled WGS sequence"/>
</dbReference>
<feature type="binding site" evidence="8">
    <location>
        <position position="99"/>
    </location>
    <ligand>
        <name>Mg(2+)</name>
        <dbReference type="ChEBI" id="CHEBI:18420"/>
    </ligand>
</feature>
<reference evidence="10 11" key="1">
    <citation type="submission" date="2016-10" db="EMBL/GenBank/DDBJ databases">
        <authorList>
            <person name="de Groot N.N."/>
        </authorList>
    </citation>
    <scope>NUCLEOTIDE SEQUENCE [LARGE SCALE GENOMIC DNA]</scope>
    <source>
        <strain evidence="10 11">ATCC 35022</strain>
    </source>
</reference>
<evidence type="ECO:0000259" key="9">
    <source>
        <dbReference type="Pfam" id="PF01850"/>
    </source>
</evidence>
<evidence type="ECO:0000256" key="4">
    <source>
        <dbReference type="ARBA" id="ARBA00022723"/>
    </source>
</evidence>
<keyword evidence="6 8" id="KW-0460">Magnesium</keyword>
<dbReference type="EMBL" id="FMXQ01000004">
    <property type="protein sequence ID" value="SDB30740.1"/>
    <property type="molecule type" value="Genomic_DNA"/>
</dbReference>
<evidence type="ECO:0000256" key="6">
    <source>
        <dbReference type="ARBA" id="ARBA00022842"/>
    </source>
</evidence>
<comment type="similarity">
    <text evidence="7 8">Belongs to the PINc/VapC protein family.</text>
</comment>
<evidence type="ECO:0000256" key="8">
    <source>
        <dbReference type="HAMAP-Rule" id="MF_00265"/>
    </source>
</evidence>
<dbReference type="RefSeq" id="WP_090876596.1">
    <property type="nucleotide sequence ID" value="NZ_FMXQ01000004.1"/>
</dbReference>
<dbReference type="GO" id="GO:0090729">
    <property type="term" value="F:toxin activity"/>
    <property type="evidence" value="ECO:0007669"/>
    <property type="project" value="UniProtKB-KW"/>
</dbReference>
<dbReference type="Pfam" id="PF01850">
    <property type="entry name" value="PIN"/>
    <property type="match status" value="1"/>
</dbReference>
<dbReference type="InterPro" id="IPR050556">
    <property type="entry name" value="Type_II_TA_system_RNase"/>
</dbReference>
<evidence type="ECO:0000256" key="1">
    <source>
        <dbReference type="ARBA" id="ARBA00001946"/>
    </source>
</evidence>
<dbReference type="AlphaFoldDB" id="A0A1G6CCW9"/>
<evidence type="ECO:0000256" key="7">
    <source>
        <dbReference type="ARBA" id="ARBA00038093"/>
    </source>
</evidence>
<dbReference type="InterPro" id="IPR029060">
    <property type="entry name" value="PIN-like_dom_sf"/>
</dbReference>
<gene>
    <name evidence="8" type="primary">vapC</name>
    <name evidence="10" type="ORF">SAMN02982931_02334</name>
</gene>
<proteinExistence type="inferred from homology"/>
<dbReference type="GO" id="GO:0004540">
    <property type="term" value="F:RNA nuclease activity"/>
    <property type="evidence" value="ECO:0007669"/>
    <property type="project" value="InterPro"/>
</dbReference>
<dbReference type="HAMAP" id="MF_00265">
    <property type="entry name" value="VapC_Nob1"/>
    <property type="match status" value="1"/>
</dbReference>
<keyword evidence="3 8" id="KW-0540">Nuclease</keyword>
<dbReference type="SUPFAM" id="SSF88723">
    <property type="entry name" value="PIN domain-like"/>
    <property type="match status" value="1"/>
</dbReference>
<sequence length="129" mass="14163">MIVDTSAIVAILRHEDEARQFAQALLDAEHPRISAATLVELINVLDRCIGAEGVAASEKLLADAHVEIVPFTRDQAHWARHARLTYGIGHHPARLNFGDCFVYALAKQTGEPLLFKGDDFVHTDLPSAL</sequence>
<protein>
    <recommendedName>
        <fullName evidence="8">Ribonuclease VapC</fullName>
        <shortName evidence="8">RNase VapC</shortName>
        <ecNumber evidence="8">3.1.-.-</ecNumber>
    </recommendedName>
    <alternativeName>
        <fullName evidence="8">Toxin VapC</fullName>
    </alternativeName>
</protein>
<dbReference type="GO" id="GO:0000287">
    <property type="term" value="F:magnesium ion binding"/>
    <property type="evidence" value="ECO:0007669"/>
    <property type="project" value="UniProtKB-UniRule"/>
</dbReference>
<accession>A0A1G6CCW9</accession>
<name>A0A1G6CCW9_9HYPH</name>
<organism evidence="10 11">
    <name type="scientific">Bauldia litoralis</name>
    <dbReference type="NCBI Taxonomy" id="665467"/>
    <lineage>
        <taxon>Bacteria</taxon>
        <taxon>Pseudomonadati</taxon>
        <taxon>Pseudomonadota</taxon>
        <taxon>Alphaproteobacteria</taxon>
        <taxon>Hyphomicrobiales</taxon>
        <taxon>Kaistiaceae</taxon>
        <taxon>Bauldia</taxon>
    </lineage>
</organism>
<evidence type="ECO:0000256" key="3">
    <source>
        <dbReference type="ARBA" id="ARBA00022722"/>
    </source>
</evidence>
<dbReference type="InterPro" id="IPR022907">
    <property type="entry name" value="VapC_family"/>
</dbReference>
<keyword evidence="11" id="KW-1185">Reference proteome</keyword>
<comment type="cofactor">
    <cofactor evidence="1 8">
        <name>Mg(2+)</name>
        <dbReference type="ChEBI" id="CHEBI:18420"/>
    </cofactor>
</comment>
<evidence type="ECO:0000256" key="2">
    <source>
        <dbReference type="ARBA" id="ARBA00022649"/>
    </source>
</evidence>
<evidence type="ECO:0000313" key="11">
    <source>
        <dbReference type="Proteomes" id="UP000199071"/>
    </source>
</evidence>
<dbReference type="EC" id="3.1.-.-" evidence="8"/>
<dbReference type="GO" id="GO:0016787">
    <property type="term" value="F:hydrolase activity"/>
    <property type="evidence" value="ECO:0007669"/>
    <property type="project" value="UniProtKB-KW"/>
</dbReference>
<keyword evidence="2 8" id="KW-1277">Toxin-antitoxin system</keyword>
<dbReference type="Gene3D" id="3.40.50.1010">
    <property type="entry name" value="5'-nuclease"/>
    <property type="match status" value="1"/>
</dbReference>
<feature type="domain" description="PIN" evidence="9">
    <location>
        <begin position="1"/>
        <end position="124"/>
    </location>
</feature>
<dbReference type="PANTHER" id="PTHR33653">
    <property type="entry name" value="RIBONUCLEASE VAPC2"/>
    <property type="match status" value="1"/>
</dbReference>
<comment type="function">
    <text evidence="8">Toxic component of a toxin-antitoxin (TA) system. An RNase.</text>
</comment>
<dbReference type="CDD" id="cd09871">
    <property type="entry name" value="PIN_MtVapC28-VapC30-like"/>
    <property type="match status" value="1"/>
</dbReference>